<evidence type="ECO:0000256" key="1">
    <source>
        <dbReference type="SAM" id="Phobius"/>
    </source>
</evidence>
<keyword evidence="1" id="KW-0472">Membrane</keyword>
<organism evidence="2 3">
    <name type="scientific">Pseudodesulfovibrio sediminis</name>
    <dbReference type="NCBI Taxonomy" id="2810563"/>
    <lineage>
        <taxon>Bacteria</taxon>
        <taxon>Pseudomonadati</taxon>
        <taxon>Thermodesulfobacteriota</taxon>
        <taxon>Desulfovibrionia</taxon>
        <taxon>Desulfovibrionales</taxon>
        <taxon>Desulfovibrionaceae</taxon>
    </lineage>
</organism>
<evidence type="ECO:0000313" key="3">
    <source>
        <dbReference type="Proteomes" id="UP001053296"/>
    </source>
</evidence>
<proteinExistence type="predicted"/>
<evidence type="ECO:0000313" key="2">
    <source>
        <dbReference type="EMBL" id="BCS88457.1"/>
    </source>
</evidence>
<keyword evidence="1" id="KW-0812">Transmembrane</keyword>
<name>A0ABN6ESR4_9BACT</name>
<dbReference type="Proteomes" id="UP001053296">
    <property type="component" value="Chromosome"/>
</dbReference>
<keyword evidence="3" id="KW-1185">Reference proteome</keyword>
<gene>
    <name evidence="2" type="ORF">PSDVSF_16990</name>
</gene>
<sequence length="96" mass="10981">MTQGVDSNTNAAVFSMGLILISFILNLCSSLFTYKYRKMYLLGFFGWIIVSIKTSCTIFFHVYHILFTQIIDDVFLLILSVFMFLLAIKLFKSGSV</sequence>
<feature type="transmembrane region" description="Helical" evidence="1">
    <location>
        <begin position="12"/>
        <end position="32"/>
    </location>
</feature>
<feature type="transmembrane region" description="Helical" evidence="1">
    <location>
        <begin position="74"/>
        <end position="91"/>
    </location>
</feature>
<accession>A0ABN6ESR4</accession>
<reference evidence="2" key="1">
    <citation type="journal article" date="2022" name="Arch. Microbiol.">
        <title>Pseudodesulfovibrio sediminis sp. nov., a mesophilic and neutrophilic sulfate-reducing bacterium isolated from sediment of a brackish lake.</title>
        <authorList>
            <person name="Takahashi A."/>
            <person name="Kojima H."/>
            <person name="Watanabe M."/>
            <person name="Fukui M."/>
        </authorList>
    </citation>
    <scope>NUCLEOTIDE SEQUENCE</scope>
    <source>
        <strain evidence="2">SF6</strain>
    </source>
</reference>
<feature type="transmembrane region" description="Helical" evidence="1">
    <location>
        <begin position="39"/>
        <end position="62"/>
    </location>
</feature>
<dbReference type="EMBL" id="AP024485">
    <property type="protein sequence ID" value="BCS88457.1"/>
    <property type="molecule type" value="Genomic_DNA"/>
</dbReference>
<keyword evidence="1" id="KW-1133">Transmembrane helix</keyword>
<protein>
    <submittedName>
        <fullName evidence="2">Uncharacterized protein</fullName>
    </submittedName>
</protein>